<gene>
    <name evidence="1" type="ORF">ACD_78C00354G0001</name>
</gene>
<dbReference type="EMBL" id="AMFJ01034354">
    <property type="protein sequence ID" value="EKD29566.1"/>
    <property type="molecule type" value="Genomic_DNA"/>
</dbReference>
<dbReference type="AlphaFoldDB" id="K1XX97"/>
<evidence type="ECO:0000313" key="1">
    <source>
        <dbReference type="EMBL" id="EKD29566.1"/>
    </source>
</evidence>
<accession>K1XX97</accession>
<sequence length="154" mass="17545">MVGESAGQPGFQASVRILVASDTPQSAEEGLYNLISAMNIYTDEYNNKLDNPQFIENIFAFFFTPIRYFAFKLRLAGLLQSKSMFSTDELSTLYHFPDINYNKSPIIKWLDYKMLTPPHNLKAPSKPTILMDYKRDLKGNVYTQDGSLLAVDKN</sequence>
<protein>
    <submittedName>
        <fullName evidence="1">Uncharacterized protein</fullName>
    </submittedName>
</protein>
<feature type="non-terminal residue" evidence="1">
    <location>
        <position position="154"/>
    </location>
</feature>
<name>K1XX97_9BACT</name>
<comment type="caution">
    <text evidence="1">The sequence shown here is derived from an EMBL/GenBank/DDBJ whole genome shotgun (WGS) entry which is preliminary data.</text>
</comment>
<reference evidence="1" key="1">
    <citation type="journal article" date="2012" name="Science">
        <title>Fermentation, hydrogen, and sulfur metabolism in multiple uncultivated bacterial phyla.</title>
        <authorList>
            <person name="Wrighton K.C."/>
            <person name="Thomas B.C."/>
            <person name="Sharon I."/>
            <person name="Miller C.S."/>
            <person name="Castelle C.J."/>
            <person name="VerBerkmoes N.C."/>
            <person name="Wilkins M.J."/>
            <person name="Hettich R.L."/>
            <person name="Lipton M.S."/>
            <person name="Williams K.H."/>
            <person name="Long P.E."/>
            <person name="Banfield J.F."/>
        </authorList>
    </citation>
    <scope>NUCLEOTIDE SEQUENCE [LARGE SCALE GENOMIC DNA]</scope>
</reference>
<organism evidence="1">
    <name type="scientific">uncultured bacterium</name>
    <name type="common">gcode 4</name>
    <dbReference type="NCBI Taxonomy" id="1234023"/>
    <lineage>
        <taxon>Bacteria</taxon>
        <taxon>environmental samples</taxon>
    </lineage>
</organism>
<proteinExistence type="predicted"/>